<dbReference type="GO" id="GO:0003700">
    <property type="term" value="F:DNA-binding transcription factor activity"/>
    <property type="evidence" value="ECO:0007669"/>
    <property type="project" value="TreeGrafter"/>
</dbReference>
<dbReference type="Gene3D" id="1.10.10.60">
    <property type="entry name" value="Homeodomain-like"/>
    <property type="match status" value="1"/>
</dbReference>
<reference evidence="6" key="1">
    <citation type="submission" date="2022-06" db="EMBL/GenBank/DDBJ databases">
        <title>Novel species in genus nocardia.</title>
        <authorList>
            <person name="Li F."/>
        </authorList>
    </citation>
    <scope>NUCLEOTIDE SEQUENCE</scope>
    <source>
        <strain evidence="6">CDC141</strain>
    </source>
</reference>
<organism evidence="6 7">
    <name type="scientific">Nocardia pulmonis</name>
    <dbReference type="NCBI Taxonomy" id="2951408"/>
    <lineage>
        <taxon>Bacteria</taxon>
        <taxon>Bacillati</taxon>
        <taxon>Actinomycetota</taxon>
        <taxon>Actinomycetes</taxon>
        <taxon>Mycobacteriales</taxon>
        <taxon>Nocardiaceae</taxon>
        <taxon>Nocardia</taxon>
    </lineage>
</organism>
<keyword evidence="2 4" id="KW-0238">DNA-binding</keyword>
<evidence type="ECO:0000256" key="3">
    <source>
        <dbReference type="ARBA" id="ARBA00023163"/>
    </source>
</evidence>
<evidence type="ECO:0000259" key="5">
    <source>
        <dbReference type="PROSITE" id="PS50977"/>
    </source>
</evidence>
<evidence type="ECO:0000256" key="1">
    <source>
        <dbReference type="ARBA" id="ARBA00023015"/>
    </source>
</evidence>
<dbReference type="SUPFAM" id="SSF46689">
    <property type="entry name" value="Homeodomain-like"/>
    <property type="match status" value="1"/>
</dbReference>
<dbReference type="InterPro" id="IPR009057">
    <property type="entry name" value="Homeodomain-like_sf"/>
</dbReference>
<accession>A0A9X2IXK7</accession>
<dbReference type="Gene3D" id="1.10.357.10">
    <property type="entry name" value="Tetracycline Repressor, domain 2"/>
    <property type="match status" value="1"/>
</dbReference>
<feature type="domain" description="HTH tetR-type" evidence="5">
    <location>
        <begin position="15"/>
        <end position="75"/>
    </location>
</feature>
<sequence length="211" mass="23120">MADEPNLGLRERKKRDTRRALSDAALELAFERGFENVTREDIAARAGVSVRTFSNYFANKWQALTYRQTDRMHRTIELLRERPADEPMWEAVSAAVLTPLEAEIEAGGYGPPTREQLGAIRKLLVETPEARAAMALGPLDDLVAVIAERSGTDPGRDLYPRLVAGMVVAVFQSSFETYIRSDPPVPITTVLRRALSLVGSGMSAPGAATGH</sequence>
<dbReference type="Proteomes" id="UP001139157">
    <property type="component" value="Unassembled WGS sequence"/>
</dbReference>
<dbReference type="InterPro" id="IPR041347">
    <property type="entry name" value="MftR_C"/>
</dbReference>
<dbReference type="PROSITE" id="PS50977">
    <property type="entry name" value="HTH_TETR_2"/>
    <property type="match status" value="1"/>
</dbReference>
<feature type="DNA-binding region" description="H-T-H motif" evidence="4">
    <location>
        <begin position="38"/>
        <end position="57"/>
    </location>
</feature>
<dbReference type="InterPro" id="IPR050109">
    <property type="entry name" value="HTH-type_TetR-like_transc_reg"/>
</dbReference>
<protein>
    <submittedName>
        <fullName evidence="6">TetR family transcriptional regulator</fullName>
    </submittedName>
</protein>
<evidence type="ECO:0000313" key="7">
    <source>
        <dbReference type="Proteomes" id="UP001139157"/>
    </source>
</evidence>
<keyword evidence="3" id="KW-0804">Transcription</keyword>
<dbReference type="PANTHER" id="PTHR30055:SF238">
    <property type="entry name" value="MYCOFACTOCIN BIOSYNTHESIS TRANSCRIPTIONAL REGULATOR MFTR-RELATED"/>
    <property type="match status" value="1"/>
</dbReference>
<evidence type="ECO:0000256" key="4">
    <source>
        <dbReference type="PROSITE-ProRule" id="PRU00335"/>
    </source>
</evidence>
<dbReference type="PANTHER" id="PTHR30055">
    <property type="entry name" value="HTH-TYPE TRANSCRIPTIONAL REGULATOR RUTR"/>
    <property type="match status" value="1"/>
</dbReference>
<dbReference type="GO" id="GO:0000976">
    <property type="term" value="F:transcription cis-regulatory region binding"/>
    <property type="evidence" value="ECO:0007669"/>
    <property type="project" value="TreeGrafter"/>
</dbReference>
<comment type="caution">
    <text evidence="6">The sequence shown here is derived from an EMBL/GenBank/DDBJ whole genome shotgun (WGS) entry which is preliminary data.</text>
</comment>
<keyword evidence="1" id="KW-0805">Transcription regulation</keyword>
<keyword evidence="7" id="KW-1185">Reference proteome</keyword>
<dbReference type="Pfam" id="PF17754">
    <property type="entry name" value="TetR_C_14"/>
    <property type="match status" value="1"/>
</dbReference>
<dbReference type="Pfam" id="PF00440">
    <property type="entry name" value="TetR_N"/>
    <property type="match status" value="1"/>
</dbReference>
<dbReference type="AlphaFoldDB" id="A0A9X2IXK7"/>
<evidence type="ECO:0000313" key="6">
    <source>
        <dbReference type="EMBL" id="MCM6775493.1"/>
    </source>
</evidence>
<evidence type="ECO:0000256" key="2">
    <source>
        <dbReference type="ARBA" id="ARBA00023125"/>
    </source>
</evidence>
<dbReference type="InterPro" id="IPR001647">
    <property type="entry name" value="HTH_TetR"/>
</dbReference>
<dbReference type="EMBL" id="JAMRXG010000007">
    <property type="protein sequence ID" value="MCM6775493.1"/>
    <property type="molecule type" value="Genomic_DNA"/>
</dbReference>
<name>A0A9X2IXK7_9NOCA</name>
<gene>
    <name evidence="6" type="ORF">NDR86_18630</name>
</gene>
<dbReference type="RefSeq" id="WP_251913741.1">
    <property type="nucleotide sequence ID" value="NZ_JAMRXG010000007.1"/>
</dbReference>
<proteinExistence type="predicted"/>